<feature type="region of interest" description="Disordered" evidence="1">
    <location>
        <begin position="92"/>
        <end position="125"/>
    </location>
</feature>
<name>A0AA40KN56_9HYME</name>
<feature type="transmembrane region" description="Helical" evidence="2">
    <location>
        <begin position="173"/>
        <end position="200"/>
    </location>
</feature>
<evidence type="ECO:0000256" key="2">
    <source>
        <dbReference type="SAM" id="Phobius"/>
    </source>
</evidence>
<reference evidence="3" key="1">
    <citation type="submission" date="2021-10" db="EMBL/GenBank/DDBJ databases">
        <title>Melipona bicolor Genome sequencing and assembly.</title>
        <authorList>
            <person name="Araujo N.S."/>
            <person name="Arias M.C."/>
        </authorList>
    </citation>
    <scope>NUCLEOTIDE SEQUENCE</scope>
    <source>
        <strain evidence="3">USP_2M_L1-L4_2017</strain>
        <tissue evidence="3">Whole body</tissue>
    </source>
</reference>
<organism evidence="3 4">
    <name type="scientific">Melipona bicolor</name>
    <dbReference type="NCBI Taxonomy" id="60889"/>
    <lineage>
        <taxon>Eukaryota</taxon>
        <taxon>Metazoa</taxon>
        <taxon>Ecdysozoa</taxon>
        <taxon>Arthropoda</taxon>
        <taxon>Hexapoda</taxon>
        <taxon>Insecta</taxon>
        <taxon>Pterygota</taxon>
        <taxon>Neoptera</taxon>
        <taxon>Endopterygota</taxon>
        <taxon>Hymenoptera</taxon>
        <taxon>Apocrita</taxon>
        <taxon>Aculeata</taxon>
        <taxon>Apoidea</taxon>
        <taxon>Anthophila</taxon>
        <taxon>Apidae</taxon>
        <taxon>Melipona</taxon>
    </lineage>
</organism>
<proteinExistence type="predicted"/>
<protein>
    <submittedName>
        <fullName evidence="3">Uncharacterized protein</fullName>
    </submittedName>
</protein>
<feature type="transmembrane region" description="Helical" evidence="2">
    <location>
        <begin position="240"/>
        <end position="264"/>
    </location>
</feature>
<keyword evidence="2" id="KW-0472">Membrane</keyword>
<sequence>MTMDEGQAGGSGADRKRGTARNVFHSHSGPEAAGCSAAWLLSLCLAKETLRLLHLHPSRSSPFLSYPLLSSAALPLSPLLFLFLFVSVPPLETPPSPPPPPPPPPPSPLLPSLPPPPPPPLPSPSQPPPHPLYVYSFICWWLIPHYRDRSTDKRTVLGNTQCAPPSCSLPVAAAVAVAAAAAAAAAAATAAAAVTSVAVVKERKEREARWRHREHNPQRHTSPRPFLPTVFVADLRPSSLYFAPFSFVFLSYIPFFSILAPAVVDVYRESRYHFLVSRSCIRSVFHPRLTPGSPPPEGATESSPLSIQLHFELRSAATARPNGSGGSSSSSRTVIALSRTRESNFHLLVAFWNPAWILRKLIRLFAFRRSRRSRRWISLRSPARLRAPSPSIRPGVPPRRVKQPAEIETVIDREPRPDRKDRERVHFHLKTVAGRWLFLVARLSRLSERRRVSVRRGRLSLDRWNARAGKSRLYLLARSV</sequence>
<accession>A0AA40KN56</accession>
<evidence type="ECO:0000313" key="4">
    <source>
        <dbReference type="Proteomes" id="UP001177670"/>
    </source>
</evidence>
<feature type="transmembrane region" description="Helical" evidence="2">
    <location>
        <begin position="63"/>
        <end position="86"/>
    </location>
</feature>
<dbReference type="Proteomes" id="UP001177670">
    <property type="component" value="Unassembled WGS sequence"/>
</dbReference>
<gene>
    <name evidence="3" type="ORF">K0M31_004897</name>
</gene>
<evidence type="ECO:0000256" key="1">
    <source>
        <dbReference type="SAM" id="MobiDB-lite"/>
    </source>
</evidence>
<dbReference type="EMBL" id="JAHYIQ010000014">
    <property type="protein sequence ID" value="KAK1126266.1"/>
    <property type="molecule type" value="Genomic_DNA"/>
</dbReference>
<comment type="caution">
    <text evidence="3">The sequence shown here is derived from an EMBL/GenBank/DDBJ whole genome shotgun (WGS) entry which is preliminary data.</text>
</comment>
<dbReference type="AlphaFoldDB" id="A0AA40KN56"/>
<keyword evidence="2" id="KW-1133">Transmembrane helix</keyword>
<keyword evidence="4" id="KW-1185">Reference proteome</keyword>
<feature type="region of interest" description="Disordered" evidence="1">
    <location>
        <begin position="1"/>
        <end position="25"/>
    </location>
</feature>
<keyword evidence="2" id="KW-0812">Transmembrane</keyword>
<evidence type="ECO:0000313" key="3">
    <source>
        <dbReference type="EMBL" id="KAK1126266.1"/>
    </source>
</evidence>